<evidence type="ECO:0000313" key="2">
    <source>
        <dbReference type="EMBL" id="PDO10371.1"/>
    </source>
</evidence>
<name>A0A2A6E012_9BACL</name>
<comment type="caution">
    <text evidence="2">The sequence shown here is derived from an EMBL/GenBank/DDBJ whole genome shotgun (WGS) entry which is preliminary data.</text>
</comment>
<feature type="transmembrane region" description="Helical" evidence="1">
    <location>
        <begin position="12"/>
        <end position="32"/>
    </location>
</feature>
<keyword evidence="1" id="KW-0472">Membrane</keyword>
<organism evidence="2 3">
    <name type="scientific">Candidatus Reconcilbacillus cellulovorans</name>
    <dbReference type="NCBI Taxonomy" id="1906605"/>
    <lineage>
        <taxon>Bacteria</taxon>
        <taxon>Bacillati</taxon>
        <taxon>Bacillota</taxon>
        <taxon>Bacilli</taxon>
        <taxon>Bacillales</taxon>
        <taxon>Paenibacillaceae</taxon>
        <taxon>Candidatus Reconcilbacillus</taxon>
    </lineage>
</organism>
<keyword evidence="1" id="KW-0812">Transmembrane</keyword>
<proteinExistence type="predicted"/>
<dbReference type="EMBL" id="MOXJ01000015">
    <property type="protein sequence ID" value="PDO10371.1"/>
    <property type="molecule type" value="Genomic_DNA"/>
</dbReference>
<reference evidence="2 3" key="1">
    <citation type="submission" date="2016-12" db="EMBL/GenBank/DDBJ databases">
        <title>Candidatus Reconcilibacillus cellulovorans genome.</title>
        <authorList>
            <person name="Kolinko S."/>
            <person name="Wu Y.-W."/>
            <person name="Tachea F."/>
            <person name="Denzel E."/>
            <person name="Hiras J."/>
            <person name="Baecker N."/>
            <person name="Chan L.J."/>
            <person name="Eichorst S.A."/>
            <person name="Frey D."/>
            <person name="Adams P.D."/>
            <person name="Pray T."/>
            <person name="Tanjore D."/>
            <person name="Petzold C.J."/>
            <person name="Gladden J.M."/>
            <person name="Simmons B.A."/>
            <person name="Singer S.W."/>
        </authorList>
    </citation>
    <scope>NUCLEOTIDE SEQUENCE [LARGE SCALE GENOMIC DNA]</scope>
    <source>
        <strain evidence="2">JTherm</strain>
    </source>
</reference>
<dbReference type="InterPro" id="IPR009526">
    <property type="entry name" value="DUF1146"/>
</dbReference>
<keyword evidence="1" id="KW-1133">Transmembrane helix</keyword>
<dbReference type="Proteomes" id="UP000243688">
    <property type="component" value="Unassembled WGS sequence"/>
</dbReference>
<feature type="transmembrane region" description="Helical" evidence="1">
    <location>
        <begin position="52"/>
        <end position="70"/>
    </location>
</feature>
<dbReference type="Pfam" id="PF06612">
    <property type="entry name" value="DUF1146"/>
    <property type="match status" value="1"/>
</dbReference>
<dbReference type="NCBIfam" id="TIGR02327">
    <property type="entry name" value="int_mem_ywzB"/>
    <property type="match status" value="1"/>
</dbReference>
<gene>
    <name evidence="2" type="ORF">BLM47_07525</name>
</gene>
<dbReference type="AlphaFoldDB" id="A0A2A6E012"/>
<sequence>MSPADQLQQAAAVYAVIDIVIVLVSIAAAWWALQQVRWEAFLKDPASPRSKWLMVMLAAVVGYQFARFILDYMAWSSQLDGFF</sequence>
<accession>A0A2A6E012</accession>
<evidence type="ECO:0000256" key="1">
    <source>
        <dbReference type="SAM" id="Phobius"/>
    </source>
</evidence>
<protein>
    <recommendedName>
        <fullName evidence="4">DUF1146 domain-containing protein</fullName>
    </recommendedName>
</protein>
<evidence type="ECO:0000313" key="3">
    <source>
        <dbReference type="Proteomes" id="UP000243688"/>
    </source>
</evidence>
<evidence type="ECO:0008006" key="4">
    <source>
        <dbReference type="Google" id="ProtNLM"/>
    </source>
</evidence>